<accession>A0ABQ8UG35</accession>
<feature type="compositionally biased region" description="Low complexity" evidence="1">
    <location>
        <begin position="25"/>
        <end position="35"/>
    </location>
</feature>
<comment type="caution">
    <text evidence="2">The sequence shown here is derived from an EMBL/GenBank/DDBJ whole genome shotgun (WGS) entry which is preliminary data.</text>
</comment>
<reference evidence="2" key="1">
    <citation type="journal article" date="2022" name="bioRxiv">
        <title>Genomics of Preaxostyla Flagellates Illuminates Evolutionary Transitions and the Path Towards Mitochondrial Loss.</title>
        <authorList>
            <person name="Novak L.V.F."/>
            <person name="Treitli S.C."/>
            <person name="Pyrih J."/>
            <person name="Halakuc P."/>
            <person name="Pipaliya S.V."/>
            <person name="Vacek V."/>
            <person name="Brzon O."/>
            <person name="Soukal P."/>
            <person name="Eme L."/>
            <person name="Dacks J.B."/>
            <person name="Karnkowska A."/>
            <person name="Elias M."/>
            <person name="Hampl V."/>
        </authorList>
    </citation>
    <scope>NUCLEOTIDE SEQUENCE</scope>
    <source>
        <strain evidence="2">RCP-MX</strain>
    </source>
</reference>
<feature type="compositionally biased region" description="Polar residues" evidence="1">
    <location>
        <begin position="1"/>
        <end position="11"/>
    </location>
</feature>
<evidence type="ECO:0000313" key="3">
    <source>
        <dbReference type="Proteomes" id="UP001141327"/>
    </source>
</evidence>
<gene>
    <name evidence="2" type="ORF">PAPYR_6029</name>
</gene>
<keyword evidence="3" id="KW-1185">Reference proteome</keyword>
<organism evidence="2 3">
    <name type="scientific">Paratrimastix pyriformis</name>
    <dbReference type="NCBI Taxonomy" id="342808"/>
    <lineage>
        <taxon>Eukaryota</taxon>
        <taxon>Metamonada</taxon>
        <taxon>Preaxostyla</taxon>
        <taxon>Paratrimastigidae</taxon>
        <taxon>Paratrimastix</taxon>
    </lineage>
</organism>
<evidence type="ECO:0000313" key="2">
    <source>
        <dbReference type="EMBL" id="KAJ4458216.1"/>
    </source>
</evidence>
<feature type="region of interest" description="Disordered" evidence="1">
    <location>
        <begin position="1"/>
        <end position="35"/>
    </location>
</feature>
<dbReference type="Proteomes" id="UP001141327">
    <property type="component" value="Unassembled WGS sequence"/>
</dbReference>
<name>A0ABQ8UG35_9EUKA</name>
<dbReference type="EMBL" id="JAPMOS010000032">
    <property type="protein sequence ID" value="KAJ4458216.1"/>
    <property type="molecule type" value="Genomic_DNA"/>
</dbReference>
<proteinExistence type="predicted"/>
<protein>
    <submittedName>
        <fullName evidence="2">Uncharacterized protein</fullName>
    </submittedName>
</protein>
<sequence>MPTHNSHTQQPDLLDMPTTCPPVPAAARSSASPQGSCKTSQIFIVFRVPPHVQTIGIIGTLAARTHPKNIPNLTGT</sequence>
<evidence type="ECO:0000256" key="1">
    <source>
        <dbReference type="SAM" id="MobiDB-lite"/>
    </source>
</evidence>